<dbReference type="GO" id="GO:0006006">
    <property type="term" value="P:glucose metabolic process"/>
    <property type="evidence" value="ECO:0000318"/>
    <property type="project" value="GO_Central"/>
</dbReference>
<dbReference type="Ensembl" id="ENSGALT00010000076.1">
    <property type="protein sequence ID" value="ENSGALP00010000052.1"/>
    <property type="gene ID" value="ENSGALG00010000051.1"/>
</dbReference>
<dbReference type="GO" id="GO:0005085">
    <property type="term" value="F:guanyl-nucleotide exchange factor activity"/>
    <property type="evidence" value="ECO:0007669"/>
    <property type="project" value="UniProtKB-KW"/>
</dbReference>
<keyword evidence="8" id="KW-0344">Guanine-nucleotide releasing factor</keyword>
<feature type="domain" description="GDPGP1-like N-terminal" evidence="15">
    <location>
        <begin position="201"/>
        <end position="364"/>
    </location>
</feature>
<evidence type="ECO:0000256" key="3">
    <source>
        <dbReference type="ARBA" id="ARBA00004496"/>
    </source>
</evidence>
<dbReference type="Pfam" id="PF26217">
    <property type="entry name" value="GDPGP1_N"/>
    <property type="match status" value="1"/>
</dbReference>
<reference evidence="16" key="3">
    <citation type="submission" date="2025-09" db="UniProtKB">
        <authorList>
            <consortium name="Ensembl"/>
        </authorList>
    </citation>
    <scope>IDENTIFICATION</scope>
    <source>
        <strain evidence="16">broiler</strain>
    </source>
</reference>
<comment type="function">
    <text evidence="2">Specific and highly efficient GDP-D-glucose phosphorylase regulating the levels of GDP-D-glucose in cells.</text>
</comment>
<evidence type="ECO:0000256" key="11">
    <source>
        <dbReference type="ARBA" id="ARBA00022741"/>
    </source>
</evidence>
<evidence type="ECO:0000256" key="6">
    <source>
        <dbReference type="ARBA" id="ARBA00018857"/>
    </source>
</evidence>
<comment type="similarity">
    <text evidence="4">Belongs to the GDPGP1 family.</text>
</comment>
<dbReference type="GO" id="GO:0005737">
    <property type="term" value="C:cytoplasm"/>
    <property type="evidence" value="ECO:0000318"/>
    <property type="project" value="GO_Central"/>
</dbReference>
<proteinExistence type="evidence at protein level"/>
<keyword evidence="17" id="KW-1185">Reference proteome</keyword>
<dbReference type="EC" id="2.7.7.78" evidence="5"/>
<reference evidence="16" key="2">
    <citation type="submission" date="2025-08" db="UniProtKB">
        <authorList>
            <consortium name="Ensembl"/>
        </authorList>
    </citation>
    <scope>IDENTIFICATION</scope>
    <source>
        <strain evidence="16">broiler</strain>
    </source>
</reference>
<evidence type="ECO:0000256" key="10">
    <source>
        <dbReference type="ARBA" id="ARBA00022695"/>
    </source>
</evidence>
<evidence type="ECO:0000256" key="5">
    <source>
        <dbReference type="ARBA" id="ARBA00012507"/>
    </source>
</evidence>
<dbReference type="GeneTree" id="ENSGT00390000016718"/>
<dbReference type="AlphaFoldDB" id="A0A8V0WZD0"/>
<evidence type="ECO:0000256" key="13">
    <source>
        <dbReference type="SAM" id="MobiDB-lite"/>
    </source>
</evidence>
<evidence type="ECO:0000256" key="1">
    <source>
        <dbReference type="ARBA" id="ARBA00000063"/>
    </source>
</evidence>
<accession>A0A8V0WZD0</accession>
<dbReference type="SUPFAM" id="SSF54197">
    <property type="entry name" value="HIT-like"/>
    <property type="match status" value="1"/>
</dbReference>
<evidence type="ECO:0000256" key="7">
    <source>
        <dbReference type="ARBA" id="ARBA00022490"/>
    </source>
</evidence>
<dbReference type="InterPro" id="IPR058865">
    <property type="entry name" value="GDPGP1_C"/>
</dbReference>
<feature type="domain" description="GDPGP1-like C-terminal" evidence="14">
    <location>
        <begin position="394"/>
        <end position="517"/>
    </location>
</feature>
<dbReference type="Gene3D" id="3.30.428.10">
    <property type="entry name" value="HIT-like"/>
    <property type="match status" value="1"/>
</dbReference>
<evidence type="ECO:0000256" key="8">
    <source>
        <dbReference type="ARBA" id="ARBA00022658"/>
    </source>
</evidence>
<dbReference type="GO" id="GO:0000166">
    <property type="term" value="F:nucleotide binding"/>
    <property type="evidence" value="ECO:0007669"/>
    <property type="project" value="UniProtKB-KW"/>
</dbReference>
<keyword evidence="11" id="KW-0547">Nucleotide-binding</keyword>
<evidence type="ECO:0000256" key="4">
    <source>
        <dbReference type="ARBA" id="ARBA00006451"/>
    </source>
</evidence>
<comment type="subcellular location">
    <subcellularLocation>
        <location evidence="3">Cytoplasm</location>
    </subcellularLocation>
</comment>
<comment type="catalytic activity">
    <reaction evidence="1">
        <text>GDP-alpha-D-glucose + phosphate = alpha-D-glucose 1-phosphate + GDP + H(+)</text>
        <dbReference type="Rhea" id="RHEA:30387"/>
        <dbReference type="ChEBI" id="CHEBI:15378"/>
        <dbReference type="ChEBI" id="CHEBI:43474"/>
        <dbReference type="ChEBI" id="CHEBI:58189"/>
        <dbReference type="ChEBI" id="CHEBI:58601"/>
        <dbReference type="ChEBI" id="CHEBI:62230"/>
        <dbReference type="EC" id="2.7.7.78"/>
    </reaction>
</comment>
<name>A0A8V0WZD0_CHICK</name>
<dbReference type="PANTHER" id="PTHR20884:SF8">
    <property type="entry name" value="GDP-D-GLUCOSE PHOSPHORYLASE 1"/>
    <property type="match status" value="1"/>
</dbReference>
<keyword evidence="18" id="KW-1267">Proteomics identification</keyword>
<evidence type="ECO:0000256" key="12">
    <source>
        <dbReference type="ARBA" id="ARBA00022801"/>
    </source>
</evidence>
<dbReference type="GO" id="GO:0080048">
    <property type="term" value="F:GDP-D-glucose phosphorylase activity"/>
    <property type="evidence" value="ECO:0000318"/>
    <property type="project" value="GO_Central"/>
</dbReference>
<keyword evidence="12" id="KW-0378">Hydrolase</keyword>
<evidence type="ECO:0000259" key="14">
    <source>
        <dbReference type="Pfam" id="PF26216"/>
    </source>
</evidence>
<dbReference type="Proteomes" id="UP000000539">
    <property type="component" value="Chromosome 10"/>
</dbReference>
<keyword evidence="7" id="KW-0963">Cytoplasm</keyword>
<protein>
    <recommendedName>
        <fullName evidence="6">GDP-D-glucose phosphorylase 1</fullName>
        <ecNumber evidence="5">2.7.7.78</ecNumber>
    </recommendedName>
</protein>
<feature type="region of interest" description="Disordered" evidence="13">
    <location>
        <begin position="113"/>
        <end position="146"/>
    </location>
</feature>
<dbReference type="GlyGen" id="A0A8V0WZD0">
    <property type="glycosylation" value="1 site"/>
</dbReference>
<feature type="compositionally biased region" description="Polar residues" evidence="13">
    <location>
        <begin position="66"/>
        <end position="77"/>
    </location>
</feature>
<evidence type="ECO:0000256" key="9">
    <source>
        <dbReference type="ARBA" id="ARBA00022679"/>
    </source>
</evidence>
<evidence type="ECO:0000259" key="15">
    <source>
        <dbReference type="Pfam" id="PF26217"/>
    </source>
</evidence>
<dbReference type="InterPro" id="IPR036265">
    <property type="entry name" value="HIT-like_sf"/>
</dbReference>
<organism evidence="16 17">
    <name type="scientific">Gallus gallus</name>
    <name type="common">Chicken</name>
    <dbReference type="NCBI Taxonomy" id="9031"/>
    <lineage>
        <taxon>Eukaryota</taxon>
        <taxon>Metazoa</taxon>
        <taxon>Chordata</taxon>
        <taxon>Craniata</taxon>
        <taxon>Vertebrata</taxon>
        <taxon>Euteleostomi</taxon>
        <taxon>Archelosauria</taxon>
        <taxon>Archosauria</taxon>
        <taxon>Dinosauria</taxon>
        <taxon>Saurischia</taxon>
        <taxon>Theropoda</taxon>
        <taxon>Coelurosauria</taxon>
        <taxon>Aves</taxon>
        <taxon>Neognathae</taxon>
        <taxon>Galloanserae</taxon>
        <taxon>Galliformes</taxon>
        <taxon>Phasianidae</taxon>
        <taxon>Phasianinae</taxon>
        <taxon>Gallus</taxon>
    </lineage>
</organism>
<keyword evidence="9" id="KW-0808">Transferase</keyword>
<evidence type="ECO:0007829" key="18">
    <source>
        <dbReference type="PeptideAtlas" id="A0A8V0WZD0"/>
    </source>
</evidence>
<feature type="compositionally biased region" description="Low complexity" evidence="13">
    <location>
        <begin position="1"/>
        <end position="15"/>
    </location>
</feature>
<keyword evidence="10" id="KW-0548">Nucleotidyltransferase</keyword>
<feature type="compositionally biased region" description="Low complexity" evidence="13">
    <location>
        <begin position="44"/>
        <end position="60"/>
    </location>
</feature>
<dbReference type="Pfam" id="PF26216">
    <property type="entry name" value="GDPGP1_C"/>
    <property type="match status" value="1"/>
</dbReference>
<feature type="compositionally biased region" description="Pro residues" evidence="13">
    <location>
        <begin position="88"/>
        <end position="99"/>
    </location>
</feature>
<dbReference type="PANTHER" id="PTHR20884">
    <property type="entry name" value="GDP-D-GLUCOSE PHOSPHORYLASE 1"/>
    <property type="match status" value="1"/>
</dbReference>
<evidence type="ECO:0000256" key="2">
    <source>
        <dbReference type="ARBA" id="ARBA00003049"/>
    </source>
</evidence>
<dbReference type="InterPro" id="IPR058866">
    <property type="entry name" value="GDPGP1_N"/>
</dbReference>
<sequence length="523" mass="56562">MPRAEPPSRRASAPALTAGSPACSGMSAPARRARSARGSRGELLRPGPRRSPGLSPFPGSHRSRSSLRPGTTDSSSLGPHLHPVVLPLRPPPPPRPPPVAADCWSPPWRPEPLPPRTSLRPSRGNVPPRGGYALHVAPSPAPRGTRWERRFPVAPNMAAGTSEHQEQPGPQDALQPEDLVYHEDEFILEGVAWPGTTLSHFDRALLGAWQERMARGLFRYHLAELPTRVLPGPMRLLAQLNVQRGTERRRPQAVHSLTQPFDPRQFNFTQIRPGEVLLRLQRRPPAESDLAATDHVLVVINVSPLERGHVLLLPEPTLHLPQVLTPELLRVGLEAVLLSAHPGFRVGFNSLGASASVNHLHLHGFYLAHPLLVETAPAEPLCPSRGLSLLHEAPAPALLFYTAGAGLEALARDVCRAAARLLAMGLAYNVFVTRGAPPEGSAGPGPGAGLRLLLWARRPRFEAEEGAPFNVALCELAGHLPVAAAAAFEELGEAEALRAIRQPLLPEPEMRRLAAELARLLED</sequence>
<reference evidence="16" key="1">
    <citation type="submission" date="2020-11" db="EMBL/GenBank/DDBJ databases">
        <title>Gallus gallus (Chicken) genome, bGalGal1, GRCg7b, maternal haplotype autosomes + Z &amp; W.</title>
        <authorList>
            <person name="Warren W."/>
            <person name="Formenti G."/>
            <person name="Fedrigo O."/>
            <person name="Haase B."/>
            <person name="Mountcastle J."/>
            <person name="Balacco J."/>
            <person name="Tracey A."/>
            <person name="Schneider V."/>
            <person name="Okimoto R."/>
            <person name="Cheng H."/>
            <person name="Hawken R."/>
            <person name="Howe K."/>
            <person name="Jarvis E.D."/>
        </authorList>
    </citation>
    <scope>NUCLEOTIDE SEQUENCE [LARGE SCALE GENOMIC DNA]</scope>
    <source>
        <strain evidence="16">Broiler</strain>
    </source>
</reference>
<dbReference type="GO" id="GO:0006950">
    <property type="term" value="P:response to stress"/>
    <property type="evidence" value="ECO:0007669"/>
    <property type="project" value="Ensembl"/>
</dbReference>
<dbReference type="GO" id="GO:0016787">
    <property type="term" value="F:hydrolase activity"/>
    <property type="evidence" value="ECO:0007669"/>
    <property type="project" value="UniProtKB-KW"/>
</dbReference>
<evidence type="ECO:0000313" key="16">
    <source>
        <dbReference type="Ensembl" id="ENSGALP00010000052.1"/>
    </source>
</evidence>
<dbReference type="InterPro" id="IPR026506">
    <property type="entry name" value="GDPGP"/>
</dbReference>
<evidence type="ECO:0000313" key="17">
    <source>
        <dbReference type="Proteomes" id="UP000000539"/>
    </source>
</evidence>
<feature type="region of interest" description="Disordered" evidence="13">
    <location>
        <begin position="1"/>
        <end position="101"/>
    </location>
</feature>